<dbReference type="EMBL" id="CADEAL010001602">
    <property type="protein sequence ID" value="CAB1433831.1"/>
    <property type="molecule type" value="Genomic_DNA"/>
</dbReference>
<sequence length="113" mass="12139">MAVLATAALRIELVMHQQGFGGSIPISQPPALACRMISLLSHTHYRFPFTASLPPLPPPMTHFSPSDLVILVNIIRVFCQTADILSTSHQLTSPFNSVTGGRSSQTASHSTSQ</sequence>
<organism evidence="2 3">
    <name type="scientific">Pleuronectes platessa</name>
    <name type="common">European plaice</name>
    <dbReference type="NCBI Taxonomy" id="8262"/>
    <lineage>
        <taxon>Eukaryota</taxon>
        <taxon>Metazoa</taxon>
        <taxon>Chordata</taxon>
        <taxon>Craniata</taxon>
        <taxon>Vertebrata</taxon>
        <taxon>Euteleostomi</taxon>
        <taxon>Actinopterygii</taxon>
        <taxon>Neopterygii</taxon>
        <taxon>Teleostei</taxon>
        <taxon>Neoteleostei</taxon>
        <taxon>Acanthomorphata</taxon>
        <taxon>Carangaria</taxon>
        <taxon>Pleuronectiformes</taxon>
        <taxon>Pleuronectoidei</taxon>
        <taxon>Pleuronectidae</taxon>
        <taxon>Pleuronectes</taxon>
    </lineage>
</organism>
<protein>
    <submittedName>
        <fullName evidence="2">Uncharacterized protein</fullName>
    </submittedName>
</protein>
<proteinExistence type="predicted"/>
<evidence type="ECO:0000313" key="3">
    <source>
        <dbReference type="Proteomes" id="UP001153269"/>
    </source>
</evidence>
<dbReference type="Proteomes" id="UP001153269">
    <property type="component" value="Unassembled WGS sequence"/>
</dbReference>
<accession>A0A9N7YQL2</accession>
<feature type="region of interest" description="Disordered" evidence="1">
    <location>
        <begin position="91"/>
        <end position="113"/>
    </location>
</feature>
<gene>
    <name evidence="2" type="ORF">PLEPLA_LOCUS21922</name>
</gene>
<comment type="caution">
    <text evidence="2">The sequence shown here is derived from an EMBL/GenBank/DDBJ whole genome shotgun (WGS) entry which is preliminary data.</text>
</comment>
<evidence type="ECO:0000256" key="1">
    <source>
        <dbReference type="SAM" id="MobiDB-lite"/>
    </source>
</evidence>
<name>A0A9N7YQL2_PLEPL</name>
<dbReference type="AlphaFoldDB" id="A0A9N7YQL2"/>
<evidence type="ECO:0000313" key="2">
    <source>
        <dbReference type="EMBL" id="CAB1433831.1"/>
    </source>
</evidence>
<reference evidence="2" key="1">
    <citation type="submission" date="2020-03" db="EMBL/GenBank/DDBJ databases">
        <authorList>
            <person name="Weist P."/>
        </authorList>
    </citation>
    <scope>NUCLEOTIDE SEQUENCE</scope>
</reference>
<keyword evidence="3" id="KW-1185">Reference proteome</keyword>